<dbReference type="Proteomes" id="UP000188600">
    <property type="component" value="Unassembled WGS sequence"/>
</dbReference>
<proteinExistence type="inferred from homology"/>
<feature type="domain" description="ParB-like N-terminal" evidence="5">
    <location>
        <begin position="5"/>
        <end position="95"/>
    </location>
</feature>
<evidence type="ECO:0000259" key="5">
    <source>
        <dbReference type="SMART" id="SM00470"/>
    </source>
</evidence>
<dbReference type="EMBL" id="MSPT01000014">
    <property type="protein sequence ID" value="ONK26601.1"/>
    <property type="molecule type" value="Genomic_DNA"/>
</dbReference>
<comment type="caution">
    <text evidence="6">The sequence shown here is derived from an EMBL/GenBank/DDBJ whole genome shotgun (WGS) entry which is preliminary data.</text>
</comment>
<dbReference type="Gene3D" id="1.10.10.2830">
    <property type="match status" value="1"/>
</dbReference>
<dbReference type="RefSeq" id="WP_076996364.1">
    <property type="nucleotide sequence ID" value="NZ_MSPR01000013.1"/>
</dbReference>
<organism evidence="6 8">
    <name type="scientific">Streptococcus azizii</name>
    <dbReference type="NCBI Taxonomy" id="1579424"/>
    <lineage>
        <taxon>Bacteria</taxon>
        <taxon>Bacillati</taxon>
        <taxon>Bacillota</taxon>
        <taxon>Bacilli</taxon>
        <taxon>Lactobacillales</taxon>
        <taxon>Streptococcaceae</taxon>
        <taxon>Streptococcus</taxon>
    </lineage>
</organism>
<evidence type="ECO:0000313" key="8">
    <source>
        <dbReference type="Proteomes" id="UP000188600"/>
    </source>
</evidence>
<keyword evidence="9" id="KW-1185">Reference proteome</keyword>
<evidence type="ECO:0000313" key="7">
    <source>
        <dbReference type="EMBL" id="ONK28006.1"/>
    </source>
</evidence>
<keyword evidence="4" id="KW-0238">DNA-binding</keyword>
<dbReference type="CDD" id="cd16393">
    <property type="entry name" value="SPO0J_N"/>
    <property type="match status" value="1"/>
</dbReference>
<comment type="similarity">
    <text evidence="2">Belongs to the ParB family.</text>
</comment>
<dbReference type="InterPro" id="IPR003115">
    <property type="entry name" value="ParB_N"/>
</dbReference>
<dbReference type="GO" id="GO:0005694">
    <property type="term" value="C:chromosome"/>
    <property type="evidence" value="ECO:0007669"/>
    <property type="project" value="TreeGrafter"/>
</dbReference>
<dbReference type="GO" id="GO:0003677">
    <property type="term" value="F:DNA binding"/>
    <property type="evidence" value="ECO:0007669"/>
    <property type="project" value="UniProtKB-KW"/>
</dbReference>
<evidence type="ECO:0000313" key="9">
    <source>
        <dbReference type="Proteomes" id="UP000188946"/>
    </source>
</evidence>
<dbReference type="GO" id="GO:0009295">
    <property type="term" value="C:nucleoid"/>
    <property type="evidence" value="ECO:0007669"/>
    <property type="project" value="UniProtKB-SubCell"/>
</dbReference>
<dbReference type="FunFam" id="3.90.1530.30:FF:000001">
    <property type="entry name" value="Chromosome partitioning protein ParB"/>
    <property type="match status" value="1"/>
</dbReference>
<dbReference type="EMBL" id="MSPR01000013">
    <property type="protein sequence ID" value="ONK28006.1"/>
    <property type="molecule type" value="Genomic_DNA"/>
</dbReference>
<sequence length="254" mass="28856">MEELHYISITDISPNPYQPRIHFDQEKLEELAQSIRENGLIQPLIVRRSAVIGYELLAGERRLRASQLAGLTQVPVVVKDLSDDELLSQAIIENLQRSDLNPIEEATSYQRLIEKGLTHDEIAQIMGKSRPYITNILRLLQLSDTLIQAVKEGKLSQGHARLLISFKEKEQEQWLHTILEKEMSVRALEAALSTKKAKNVQPSKDIFIKETEETIRQLLGTAVQIQQKKNGSGTLSISFKNAEEFERIVHTLIS</sequence>
<evidence type="ECO:0000256" key="3">
    <source>
        <dbReference type="ARBA" id="ARBA00022829"/>
    </source>
</evidence>
<dbReference type="FunFam" id="1.10.10.2830:FF:000001">
    <property type="entry name" value="Chromosome partitioning protein ParB"/>
    <property type="match status" value="1"/>
</dbReference>
<dbReference type="GO" id="GO:0045881">
    <property type="term" value="P:positive regulation of sporulation resulting in formation of a cellular spore"/>
    <property type="evidence" value="ECO:0007669"/>
    <property type="project" value="TreeGrafter"/>
</dbReference>
<name>A0AB36JQA6_9STRE</name>
<dbReference type="Gene3D" id="3.90.1530.30">
    <property type="match status" value="1"/>
</dbReference>
<dbReference type="NCBIfam" id="TIGR00180">
    <property type="entry name" value="parB_part"/>
    <property type="match status" value="1"/>
</dbReference>
<dbReference type="Pfam" id="PF17762">
    <property type="entry name" value="HTH_ParB"/>
    <property type="match status" value="1"/>
</dbReference>
<accession>A0AB36JQA6</accession>
<dbReference type="GO" id="GO:0007059">
    <property type="term" value="P:chromosome segregation"/>
    <property type="evidence" value="ECO:0007669"/>
    <property type="project" value="UniProtKB-KW"/>
</dbReference>
<dbReference type="InterPro" id="IPR050336">
    <property type="entry name" value="Chromosome_partition/occlusion"/>
</dbReference>
<reference evidence="8 9" key="1">
    <citation type="submission" date="2016-12" db="EMBL/GenBank/DDBJ databases">
        <authorList>
            <person name="Gulvik C.A."/>
        </authorList>
    </citation>
    <scope>NUCLEOTIDE SEQUENCE [LARGE SCALE GENOMIC DNA]</scope>
    <source>
        <strain evidence="7 9">12-5202</strain>
        <strain evidence="6 8">12-5291</strain>
    </source>
</reference>
<dbReference type="PANTHER" id="PTHR33375">
    <property type="entry name" value="CHROMOSOME-PARTITIONING PROTEIN PARB-RELATED"/>
    <property type="match status" value="1"/>
</dbReference>
<dbReference type="InterPro" id="IPR036086">
    <property type="entry name" value="ParB/Sulfiredoxin_sf"/>
</dbReference>
<dbReference type="InterPro" id="IPR057240">
    <property type="entry name" value="ParB_dimer_C"/>
</dbReference>
<dbReference type="AlphaFoldDB" id="A0AB36JQA6"/>
<evidence type="ECO:0000256" key="1">
    <source>
        <dbReference type="ARBA" id="ARBA00004453"/>
    </source>
</evidence>
<dbReference type="Pfam" id="PF23552">
    <property type="entry name" value="ParB_C"/>
    <property type="match status" value="1"/>
</dbReference>
<keyword evidence="3" id="KW-0159">Chromosome partition</keyword>
<dbReference type="InterPro" id="IPR041468">
    <property type="entry name" value="HTH_ParB/Spo0J"/>
</dbReference>
<dbReference type="PANTHER" id="PTHR33375:SF1">
    <property type="entry name" value="CHROMOSOME-PARTITIONING PROTEIN PARB-RELATED"/>
    <property type="match status" value="1"/>
</dbReference>
<gene>
    <name evidence="7" type="ORF">BVE84_07090</name>
    <name evidence="6" type="ORF">BVE86_06910</name>
</gene>
<evidence type="ECO:0000256" key="4">
    <source>
        <dbReference type="ARBA" id="ARBA00023125"/>
    </source>
</evidence>
<dbReference type="SUPFAM" id="SSF109709">
    <property type="entry name" value="KorB DNA-binding domain-like"/>
    <property type="match status" value="1"/>
</dbReference>
<dbReference type="Proteomes" id="UP000188946">
    <property type="component" value="Unassembled WGS sequence"/>
</dbReference>
<dbReference type="Pfam" id="PF02195">
    <property type="entry name" value="ParB_N"/>
    <property type="match status" value="1"/>
</dbReference>
<dbReference type="SMART" id="SM00470">
    <property type="entry name" value="ParB"/>
    <property type="match status" value="1"/>
</dbReference>
<protein>
    <submittedName>
        <fullName evidence="6">Chromosome partitioning protein</fullName>
    </submittedName>
</protein>
<evidence type="ECO:0000313" key="6">
    <source>
        <dbReference type="EMBL" id="ONK26601.1"/>
    </source>
</evidence>
<dbReference type="InterPro" id="IPR004437">
    <property type="entry name" value="ParB/RepB/Spo0J"/>
</dbReference>
<evidence type="ECO:0000256" key="2">
    <source>
        <dbReference type="ARBA" id="ARBA00006295"/>
    </source>
</evidence>
<comment type="subcellular location">
    <subcellularLocation>
        <location evidence="1">Cytoplasm</location>
        <location evidence="1">Nucleoid</location>
    </subcellularLocation>
</comment>
<dbReference type="SUPFAM" id="SSF110849">
    <property type="entry name" value="ParB/Sulfiredoxin"/>
    <property type="match status" value="1"/>
</dbReference>